<dbReference type="AlphaFoldDB" id="A0AAW1VYT0"/>
<dbReference type="CDD" id="cd01647">
    <property type="entry name" value="RT_LTR"/>
    <property type="match status" value="1"/>
</dbReference>
<keyword evidence="4" id="KW-1185">Reference proteome</keyword>
<dbReference type="PANTHER" id="PTHR24559">
    <property type="entry name" value="TRANSPOSON TY3-I GAG-POL POLYPROTEIN"/>
    <property type="match status" value="1"/>
</dbReference>
<feature type="region of interest" description="Disordered" evidence="1">
    <location>
        <begin position="242"/>
        <end position="276"/>
    </location>
</feature>
<dbReference type="SUPFAM" id="SSF56672">
    <property type="entry name" value="DNA/RNA polymerases"/>
    <property type="match status" value="1"/>
</dbReference>
<dbReference type="PANTHER" id="PTHR24559:SF444">
    <property type="entry name" value="REVERSE TRANSCRIPTASE DOMAIN-CONTAINING PROTEIN"/>
    <property type="match status" value="1"/>
</dbReference>
<dbReference type="Pfam" id="PF00078">
    <property type="entry name" value="RVT_1"/>
    <property type="match status" value="1"/>
</dbReference>
<dbReference type="InterPro" id="IPR053134">
    <property type="entry name" value="RNA-dir_DNA_polymerase"/>
</dbReference>
<evidence type="ECO:0000256" key="1">
    <source>
        <dbReference type="SAM" id="MobiDB-lite"/>
    </source>
</evidence>
<dbReference type="InterPro" id="IPR043128">
    <property type="entry name" value="Rev_trsase/Diguanyl_cyclase"/>
</dbReference>
<evidence type="ECO:0000259" key="2">
    <source>
        <dbReference type="Pfam" id="PF00078"/>
    </source>
</evidence>
<organism evidence="3 4">
    <name type="scientific">Rubus argutus</name>
    <name type="common">Southern blackberry</name>
    <dbReference type="NCBI Taxonomy" id="59490"/>
    <lineage>
        <taxon>Eukaryota</taxon>
        <taxon>Viridiplantae</taxon>
        <taxon>Streptophyta</taxon>
        <taxon>Embryophyta</taxon>
        <taxon>Tracheophyta</taxon>
        <taxon>Spermatophyta</taxon>
        <taxon>Magnoliopsida</taxon>
        <taxon>eudicotyledons</taxon>
        <taxon>Gunneridae</taxon>
        <taxon>Pentapetalae</taxon>
        <taxon>rosids</taxon>
        <taxon>fabids</taxon>
        <taxon>Rosales</taxon>
        <taxon>Rosaceae</taxon>
        <taxon>Rosoideae</taxon>
        <taxon>Rosoideae incertae sedis</taxon>
        <taxon>Rubus</taxon>
    </lineage>
</organism>
<feature type="compositionally biased region" description="Polar residues" evidence="1">
    <location>
        <begin position="260"/>
        <end position="272"/>
    </location>
</feature>
<name>A0AAW1VYT0_RUBAR</name>
<dbReference type="Gene3D" id="3.30.70.270">
    <property type="match status" value="1"/>
</dbReference>
<comment type="caution">
    <text evidence="3">The sequence shown here is derived from an EMBL/GenBank/DDBJ whole genome shotgun (WGS) entry which is preliminary data.</text>
</comment>
<reference evidence="3 4" key="1">
    <citation type="journal article" date="2023" name="G3 (Bethesda)">
        <title>A chromosome-length genome assembly and annotation of blackberry (Rubus argutus, cv. 'Hillquist').</title>
        <authorList>
            <person name="Bruna T."/>
            <person name="Aryal R."/>
            <person name="Dudchenko O."/>
            <person name="Sargent D.J."/>
            <person name="Mead D."/>
            <person name="Buti M."/>
            <person name="Cavallini A."/>
            <person name="Hytonen T."/>
            <person name="Andres J."/>
            <person name="Pham M."/>
            <person name="Weisz D."/>
            <person name="Mascagni F."/>
            <person name="Usai G."/>
            <person name="Natali L."/>
            <person name="Bassil N."/>
            <person name="Fernandez G.E."/>
            <person name="Lomsadze A."/>
            <person name="Armour M."/>
            <person name="Olukolu B."/>
            <person name="Poorten T."/>
            <person name="Britton C."/>
            <person name="Davik J."/>
            <person name="Ashrafi H."/>
            <person name="Aiden E.L."/>
            <person name="Borodovsky M."/>
            <person name="Worthington M."/>
        </authorList>
    </citation>
    <scope>NUCLEOTIDE SEQUENCE [LARGE SCALE GENOMIC DNA]</scope>
    <source>
        <strain evidence="3">PI 553951</strain>
    </source>
</reference>
<dbReference type="InterPro" id="IPR043502">
    <property type="entry name" value="DNA/RNA_pol_sf"/>
</dbReference>
<evidence type="ECO:0000313" key="3">
    <source>
        <dbReference type="EMBL" id="KAK9912201.1"/>
    </source>
</evidence>
<feature type="compositionally biased region" description="Low complexity" evidence="1">
    <location>
        <begin position="243"/>
        <end position="259"/>
    </location>
</feature>
<protein>
    <recommendedName>
        <fullName evidence="2">Reverse transcriptase domain-containing protein</fullName>
    </recommendedName>
</protein>
<accession>A0AAW1VYT0</accession>
<feature type="domain" description="Reverse transcriptase" evidence="2">
    <location>
        <begin position="409"/>
        <end position="573"/>
    </location>
</feature>
<dbReference type="InterPro" id="IPR000477">
    <property type="entry name" value="RT_dom"/>
</dbReference>
<gene>
    <name evidence="3" type="ORF">M0R45_036073</name>
</gene>
<sequence>MLIIGGLLSEIGLEIQALWLGQNSRLVSLSSTSMLPYNIKYREFMDLRQRDVCVCLKQVFHRLSCFAPSLVATDRDKCRRFELGLNDEIRDMLAAVVPSDFEDLVARAMRCEERIEARTRRLEEGGPSQGPSRDLPPHLDLLEVVGQVVQALVIDPVFAGMDAVFGARFRGFVIDSLVVLKDSRLRDSRCRDTYAKIFLCARLVVSTMRPVSGWQFCMLSVWPAGSLQEGMPLSDRGNTVAVGSQNTSQASGGASSSGTRVSTARQIGTQQRGRPATQARLHAMTQQEADPLLRLLLIGIICQCAIFPLVGDWQASLPSGDVLNVAWVYRNCVILVGEYSLEADLIPLDIVEFDVILNGFLREIPSHALAAEKLLKKGCEAYLAHVLNTNVGELNLNDIPVVEEFADVFPDELPGLPPVREIDFTMIYFLVTTRNKYPLPRIDDLFDQLRGAKVFSKIDLRSGYHQLRIRESDIPKTCLSRSRYGHYEFLVMSFGLTNAPAAFMDLMNRVFRPYLDRFVIVFIDDILVYSESLKQHAKHLRIVLNTLRDAQLYAKLSKCEFWLDKVGFLGHIISAEGISVDPQKVEAVMNWGDLRVSLKSEVSWA</sequence>
<dbReference type="EMBL" id="JBEDUW010000007">
    <property type="protein sequence ID" value="KAK9912201.1"/>
    <property type="molecule type" value="Genomic_DNA"/>
</dbReference>
<proteinExistence type="predicted"/>
<dbReference type="Proteomes" id="UP001457282">
    <property type="component" value="Unassembled WGS sequence"/>
</dbReference>
<evidence type="ECO:0000313" key="4">
    <source>
        <dbReference type="Proteomes" id="UP001457282"/>
    </source>
</evidence>